<protein>
    <recommendedName>
        <fullName evidence="1">Putative restriction endonuclease domain-containing protein</fullName>
    </recommendedName>
</protein>
<dbReference type="STRING" id="1173027.Mic7113_6258"/>
<keyword evidence="3" id="KW-1185">Reference proteome</keyword>
<dbReference type="InterPro" id="IPR012296">
    <property type="entry name" value="Nuclease_put_TT1808"/>
</dbReference>
<dbReference type="PATRIC" id="fig|1173027.3.peg.6929"/>
<proteinExistence type="predicted"/>
<dbReference type="InterPro" id="IPR008538">
    <property type="entry name" value="Uma2"/>
</dbReference>
<dbReference type="KEGG" id="mic:Mic7113_6258"/>
<dbReference type="EMBL" id="CP003630">
    <property type="protein sequence ID" value="AFZ21848.1"/>
    <property type="molecule type" value="Genomic_DNA"/>
</dbReference>
<name>K9WNT1_9CYAN</name>
<dbReference type="PANTHER" id="PTHR34107:SF6">
    <property type="entry name" value="SLR0981 PROTEIN"/>
    <property type="match status" value="1"/>
</dbReference>
<dbReference type="AlphaFoldDB" id="K9WNT1"/>
<reference evidence="2 3" key="1">
    <citation type="submission" date="2012-06" db="EMBL/GenBank/DDBJ databases">
        <title>Finished chromosome of genome of Microcoleus sp. PCC 7113.</title>
        <authorList>
            <consortium name="US DOE Joint Genome Institute"/>
            <person name="Gugger M."/>
            <person name="Coursin T."/>
            <person name="Rippka R."/>
            <person name="Tandeau De Marsac N."/>
            <person name="Huntemann M."/>
            <person name="Wei C.-L."/>
            <person name="Han J."/>
            <person name="Detter J.C."/>
            <person name="Han C."/>
            <person name="Tapia R."/>
            <person name="Chen A."/>
            <person name="Kyrpides N."/>
            <person name="Mavromatis K."/>
            <person name="Markowitz V."/>
            <person name="Szeto E."/>
            <person name="Ivanova N."/>
            <person name="Pagani I."/>
            <person name="Pati A."/>
            <person name="Goodwin L."/>
            <person name="Nordberg H.P."/>
            <person name="Cantor M.N."/>
            <person name="Hua S.X."/>
            <person name="Woyke T."/>
            <person name="Kerfeld C.A."/>
        </authorList>
    </citation>
    <scope>NUCLEOTIDE SEQUENCE [LARGE SCALE GENOMIC DNA]</scope>
    <source>
        <strain evidence="2 3">PCC 7113</strain>
    </source>
</reference>
<sequence>MADSRAALTEEELMRMSLENPELRFERKPDGTLVSISSTGGISGNREAKAVAYLLNWVETHDLGEVFGSGTGFILGCDTVQSSKLVTLLMPDAAFVAKGRLPEGWDQGEDTFLNLAPDFVIEICSKTDDLEASKAKMQESVSYGVQLGWLIDHQNEQALVYRADGHITQYPATAILSGEDVVPGFKLALKYLL</sequence>
<gene>
    <name evidence="2" type="ORF">Mic7113_6258</name>
</gene>
<dbReference type="eggNOG" id="COG4636">
    <property type="taxonomic scope" value="Bacteria"/>
</dbReference>
<dbReference type="SUPFAM" id="SSF52980">
    <property type="entry name" value="Restriction endonuclease-like"/>
    <property type="match status" value="1"/>
</dbReference>
<dbReference type="PANTHER" id="PTHR34107">
    <property type="entry name" value="SLL0198 PROTEIN-RELATED"/>
    <property type="match status" value="1"/>
</dbReference>
<organism evidence="2 3">
    <name type="scientific">Allocoleopsis franciscana PCC 7113</name>
    <dbReference type="NCBI Taxonomy" id="1173027"/>
    <lineage>
        <taxon>Bacteria</taxon>
        <taxon>Bacillati</taxon>
        <taxon>Cyanobacteriota</taxon>
        <taxon>Cyanophyceae</taxon>
        <taxon>Coleofasciculales</taxon>
        <taxon>Coleofasciculaceae</taxon>
        <taxon>Allocoleopsis</taxon>
        <taxon>Allocoleopsis franciscana</taxon>
    </lineage>
</organism>
<dbReference type="Proteomes" id="UP000010471">
    <property type="component" value="Chromosome"/>
</dbReference>
<evidence type="ECO:0000259" key="1">
    <source>
        <dbReference type="Pfam" id="PF05685"/>
    </source>
</evidence>
<feature type="domain" description="Putative restriction endonuclease" evidence="1">
    <location>
        <begin position="11"/>
        <end position="189"/>
    </location>
</feature>
<evidence type="ECO:0000313" key="2">
    <source>
        <dbReference type="EMBL" id="AFZ21848.1"/>
    </source>
</evidence>
<dbReference type="RefSeq" id="WP_015185976.1">
    <property type="nucleotide sequence ID" value="NC_019738.1"/>
</dbReference>
<evidence type="ECO:0000313" key="3">
    <source>
        <dbReference type="Proteomes" id="UP000010471"/>
    </source>
</evidence>
<dbReference type="CDD" id="cd06260">
    <property type="entry name" value="DUF820-like"/>
    <property type="match status" value="1"/>
</dbReference>
<dbReference type="Pfam" id="PF05685">
    <property type="entry name" value="Uma2"/>
    <property type="match status" value="1"/>
</dbReference>
<dbReference type="InterPro" id="IPR011335">
    <property type="entry name" value="Restrct_endonuc-II-like"/>
</dbReference>
<accession>K9WNT1</accession>
<dbReference type="Gene3D" id="3.90.1570.10">
    <property type="entry name" value="tt1808, chain A"/>
    <property type="match status" value="1"/>
</dbReference>
<dbReference type="HOGENOM" id="CLU_076312_3_0_3"/>